<name>A0A0E9XH42_ANGAN</name>
<dbReference type="AlphaFoldDB" id="A0A0E9XH42"/>
<protein>
    <submittedName>
        <fullName evidence="1">Uncharacterized protein</fullName>
    </submittedName>
</protein>
<proteinExistence type="predicted"/>
<reference evidence="1" key="2">
    <citation type="journal article" date="2015" name="Fish Shellfish Immunol.">
        <title>Early steps in the European eel (Anguilla anguilla)-Vibrio vulnificus interaction in the gills: Role of the RtxA13 toxin.</title>
        <authorList>
            <person name="Callol A."/>
            <person name="Pajuelo D."/>
            <person name="Ebbesson L."/>
            <person name="Teles M."/>
            <person name="MacKenzie S."/>
            <person name="Amaro C."/>
        </authorList>
    </citation>
    <scope>NUCLEOTIDE SEQUENCE</scope>
</reference>
<dbReference type="InterPro" id="IPR003360">
    <property type="entry name" value="US22-like"/>
</dbReference>
<sequence length="204" mass="22588">MVRGRMATLCQPPVFKDPNADSGCILEDAQMWFSSCDFEDLPDLVNECGGLRIGLTSPNGHELRITGLDGTVYWGREEMLEAVGELYLPQPERMAVMGAIDNVPSLAEGLQLIVLVDSKRRVYFYESEVLHLVALSVKDFLVSGAASPPMKSFKYGQHCAPKTEEEYLKIMKKAGIPLIQKSTKDFVQSKAKGIKDNLDFLASL</sequence>
<reference evidence="1" key="1">
    <citation type="submission" date="2014-11" db="EMBL/GenBank/DDBJ databases">
        <authorList>
            <person name="Amaro Gonzalez C."/>
        </authorList>
    </citation>
    <scope>NUCLEOTIDE SEQUENCE</scope>
</reference>
<dbReference type="Pfam" id="PF02393">
    <property type="entry name" value="US22"/>
    <property type="match status" value="1"/>
</dbReference>
<organism evidence="1">
    <name type="scientific">Anguilla anguilla</name>
    <name type="common">European freshwater eel</name>
    <name type="synonym">Muraena anguilla</name>
    <dbReference type="NCBI Taxonomy" id="7936"/>
    <lineage>
        <taxon>Eukaryota</taxon>
        <taxon>Metazoa</taxon>
        <taxon>Chordata</taxon>
        <taxon>Craniata</taxon>
        <taxon>Vertebrata</taxon>
        <taxon>Euteleostomi</taxon>
        <taxon>Actinopterygii</taxon>
        <taxon>Neopterygii</taxon>
        <taxon>Teleostei</taxon>
        <taxon>Anguilliformes</taxon>
        <taxon>Anguillidae</taxon>
        <taxon>Anguilla</taxon>
    </lineage>
</organism>
<dbReference type="EMBL" id="GBXM01006608">
    <property type="protein sequence ID" value="JAI01970.1"/>
    <property type="molecule type" value="Transcribed_RNA"/>
</dbReference>
<accession>A0A0E9XH42</accession>
<evidence type="ECO:0000313" key="1">
    <source>
        <dbReference type="EMBL" id="JAI01970.1"/>
    </source>
</evidence>